<dbReference type="Proteomes" id="UP001182991">
    <property type="component" value="Unassembled WGS sequence"/>
</dbReference>
<dbReference type="Pfam" id="PF04239">
    <property type="entry name" value="DUF421"/>
    <property type="match status" value="1"/>
</dbReference>
<gene>
    <name evidence="9" type="ORF">RLT85_00075</name>
</gene>
<evidence type="ECO:0000256" key="1">
    <source>
        <dbReference type="ARBA" id="ARBA00004651"/>
    </source>
</evidence>
<dbReference type="PANTHER" id="PTHR34582:SF6">
    <property type="entry name" value="UPF0702 TRANSMEMBRANE PROTEIN YCAP"/>
    <property type="match status" value="1"/>
</dbReference>
<protein>
    <submittedName>
        <fullName evidence="9">DUF421 domain-containing protein</fullName>
    </submittedName>
</protein>
<evidence type="ECO:0000256" key="2">
    <source>
        <dbReference type="ARBA" id="ARBA00006448"/>
    </source>
</evidence>
<feature type="domain" description="YetF C-terminal" evidence="8">
    <location>
        <begin position="90"/>
        <end position="164"/>
    </location>
</feature>
<evidence type="ECO:0000313" key="9">
    <source>
        <dbReference type="EMBL" id="MDT0293026.1"/>
    </source>
</evidence>
<dbReference type="Gene3D" id="3.30.240.20">
    <property type="entry name" value="bsu07140 like domains"/>
    <property type="match status" value="1"/>
</dbReference>
<dbReference type="InterPro" id="IPR023090">
    <property type="entry name" value="UPF0702_alpha/beta_dom_sf"/>
</dbReference>
<evidence type="ECO:0000256" key="5">
    <source>
        <dbReference type="ARBA" id="ARBA00022989"/>
    </source>
</evidence>
<keyword evidence="3" id="KW-1003">Cell membrane</keyword>
<reference evidence="10" key="1">
    <citation type="submission" date="2023-07" db="EMBL/GenBank/DDBJ databases">
        <title>Isolating and identifying novel microbial strains from the Mariana Trench.</title>
        <authorList>
            <person name="Fu H."/>
        </authorList>
    </citation>
    <scope>NUCLEOTIDE SEQUENCE [LARGE SCALE GENOMIC DNA]</scope>
    <source>
        <strain evidence="10">T-y2</strain>
    </source>
</reference>
<comment type="subcellular location">
    <subcellularLocation>
        <location evidence="1">Cell membrane</location>
        <topology evidence="1">Multi-pass membrane protein</topology>
    </subcellularLocation>
</comment>
<sequence>MENWLYPSFEILLKVLITIIAIFTIIIVITRISGLRTFAKMSSFDFASTISVGSILASVVMNSGQSIVKGGMALAGIIFFQSLFSYGKRNWDWFDSLFTNKPMLLMRNGKFLEDNLKRTNVGKQDVYAKLREANVKNKDEVFAVILESTGDISVIHSEGKEGNLSEDILTGVQKE</sequence>
<dbReference type="RefSeq" id="WP_311400004.1">
    <property type="nucleotide sequence ID" value="NZ_JAVRBG010000001.1"/>
</dbReference>
<organism evidence="9 10">
    <name type="scientific">Mesonia ostreae</name>
    <dbReference type="NCBI Taxonomy" id="861110"/>
    <lineage>
        <taxon>Bacteria</taxon>
        <taxon>Pseudomonadati</taxon>
        <taxon>Bacteroidota</taxon>
        <taxon>Flavobacteriia</taxon>
        <taxon>Flavobacteriales</taxon>
        <taxon>Flavobacteriaceae</taxon>
        <taxon>Mesonia</taxon>
    </lineage>
</organism>
<evidence type="ECO:0000313" key="10">
    <source>
        <dbReference type="Proteomes" id="UP001182991"/>
    </source>
</evidence>
<comment type="caution">
    <text evidence="9">The sequence shown here is derived from an EMBL/GenBank/DDBJ whole genome shotgun (WGS) entry which is preliminary data.</text>
</comment>
<accession>A0ABU2KE93</accession>
<evidence type="ECO:0000259" key="8">
    <source>
        <dbReference type="Pfam" id="PF04239"/>
    </source>
</evidence>
<dbReference type="EMBL" id="JAVRBG010000001">
    <property type="protein sequence ID" value="MDT0293026.1"/>
    <property type="molecule type" value="Genomic_DNA"/>
</dbReference>
<proteinExistence type="inferred from homology"/>
<keyword evidence="10" id="KW-1185">Reference proteome</keyword>
<dbReference type="InterPro" id="IPR007353">
    <property type="entry name" value="DUF421"/>
</dbReference>
<evidence type="ECO:0000256" key="6">
    <source>
        <dbReference type="ARBA" id="ARBA00023136"/>
    </source>
</evidence>
<comment type="similarity">
    <text evidence="2">Belongs to the UPF0702 family.</text>
</comment>
<keyword evidence="5 7" id="KW-1133">Transmembrane helix</keyword>
<feature type="transmembrane region" description="Helical" evidence="7">
    <location>
        <begin position="12"/>
        <end position="32"/>
    </location>
</feature>
<evidence type="ECO:0000256" key="3">
    <source>
        <dbReference type="ARBA" id="ARBA00022475"/>
    </source>
</evidence>
<dbReference type="PANTHER" id="PTHR34582">
    <property type="entry name" value="UPF0702 TRANSMEMBRANE PROTEIN YCAP"/>
    <property type="match status" value="1"/>
</dbReference>
<evidence type="ECO:0000256" key="4">
    <source>
        <dbReference type="ARBA" id="ARBA00022692"/>
    </source>
</evidence>
<keyword evidence="6 7" id="KW-0472">Membrane</keyword>
<name>A0ABU2KE93_9FLAO</name>
<keyword evidence="4 7" id="KW-0812">Transmembrane</keyword>
<evidence type="ECO:0000256" key="7">
    <source>
        <dbReference type="SAM" id="Phobius"/>
    </source>
</evidence>